<dbReference type="GO" id="GO:0005829">
    <property type="term" value="C:cytosol"/>
    <property type="evidence" value="ECO:0007669"/>
    <property type="project" value="TreeGrafter"/>
</dbReference>
<proteinExistence type="predicted"/>
<reference evidence="3 4" key="1">
    <citation type="submission" date="2016-11" db="EMBL/GenBank/DDBJ databases">
        <authorList>
            <person name="Jaros S."/>
            <person name="Januszkiewicz K."/>
            <person name="Wedrychowicz H."/>
        </authorList>
    </citation>
    <scope>NUCLEOTIDE SEQUENCE [LARGE SCALE GENOMIC DNA]</scope>
    <source>
        <strain evidence="3 4">CGMCC 1.12213</strain>
    </source>
</reference>
<dbReference type="GO" id="GO:0004386">
    <property type="term" value="F:helicase activity"/>
    <property type="evidence" value="ECO:0007669"/>
    <property type="project" value="UniProtKB-KW"/>
</dbReference>
<protein>
    <submittedName>
        <fullName evidence="3">Superfamily II DNA or RNA helicase</fullName>
    </submittedName>
</protein>
<dbReference type="SMART" id="SM00490">
    <property type="entry name" value="HELICc"/>
    <property type="match status" value="1"/>
</dbReference>
<feature type="domain" description="Helicase ATP-binding" evidence="1">
    <location>
        <begin position="52"/>
        <end position="203"/>
    </location>
</feature>
<dbReference type="InterPro" id="IPR014001">
    <property type="entry name" value="Helicase_ATP-bd"/>
</dbReference>
<keyword evidence="4" id="KW-1185">Reference proteome</keyword>
<organism evidence="3 4">
    <name type="scientific">Algibacter luteus</name>
    <dbReference type="NCBI Taxonomy" id="1178825"/>
    <lineage>
        <taxon>Bacteria</taxon>
        <taxon>Pseudomonadati</taxon>
        <taxon>Bacteroidota</taxon>
        <taxon>Flavobacteriia</taxon>
        <taxon>Flavobacteriales</taxon>
        <taxon>Flavobacteriaceae</taxon>
        <taxon>Algibacter</taxon>
    </lineage>
</organism>
<dbReference type="SMART" id="SM00487">
    <property type="entry name" value="DEXDc"/>
    <property type="match status" value="1"/>
</dbReference>
<dbReference type="InterPro" id="IPR006935">
    <property type="entry name" value="Helicase/UvrB_N"/>
</dbReference>
<evidence type="ECO:0000313" key="4">
    <source>
        <dbReference type="Proteomes" id="UP000184396"/>
    </source>
</evidence>
<gene>
    <name evidence="3" type="ORF">SAMN05216261_2935</name>
</gene>
<dbReference type="CDD" id="cd18799">
    <property type="entry name" value="SF2_C_EcoAI-like"/>
    <property type="match status" value="1"/>
</dbReference>
<dbReference type="Gene3D" id="3.40.50.300">
    <property type="entry name" value="P-loop containing nucleotide triphosphate hydrolases"/>
    <property type="match status" value="2"/>
</dbReference>
<accession>A0A1M6GXH3</accession>
<dbReference type="InterPro" id="IPR001650">
    <property type="entry name" value="Helicase_C-like"/>
</dbReference>
<keyword evidence="3" id="KW-0067">ATP-binding</keyword>
<dbReference type="InterPro" id="IPR027417">
    <property type="entry name" value="P-loop_NTPase"/>
</dbReference>
<sequence>MLNKRLKGVIFARCKKLSMSITKAELELEERAEGKSLYSYQKGAIDKIFTAFEESPEDYHLLYQLPTGGGKTVIFSEIVRQYLKHHQKKVLVMTHRIELCKQTSNMLTEFGVHNKVVDSKADLSDQADYSCFVAMVETLNNRLNDDKLDISDIGLVIIDEAHYNSFTKLFKFFSQSFILGVTATPLSSSIELPMTDNYDELIVGESIESLIENGFLARAEMYTYNVGLTSLVVGANGDYTVKSSEDLYTDNDMLSKLLQAYEERSKGKKTLIFNNGINTSLHVYDTFRRAGYPVAHLDNTNTKKERAMILKWFKKTPDAILTSVSILTTGFDEPTVESIILNRATKSLTLYYQMIGRGSRILKDKKSFTVVDLGNNFHRFGPWGDNLDWQRIFKSPNYYLDAILSDEELESNFRYEMPDELRAQFAKSEDVHFDIQKVYVDSIRAGESSKVVLERSIEQHGKICIENSEDVYDAIALAKQLGDDIDFRIQRYTKCISKSTFNFVEWLKGDYRKKLNSYLRSNFDEVFEQIHGYPPED</sequence>
<name>A0A1M6GXH3_9FLAO</name>
<evidence type="ECO:0000313" key="3">
    <source>
        <dbReference type="EMBL" id="SHJ14545.1"/>
    </source>
</evidence>
<dbReference type="GO" id="GO:0005524">
    <property type="term" value="F:ATP binding"/>
    <property type="evidence" value="ECO:0007669"/>
    <property type="project" value="InterPro"/>
</dbReference>
<evidence type="ECO:0000259" key="1">
    <source>
        <dbReference type="PROSITE" id="PS51192"/>
    </source>
</evidence>
<dbReference type="eggNOG" id="COG1061">
    <property type="taxonomic scope" value="Bacteria"/>
</dbReference>
<evidence type="ECO:0000259" key="2">
    <source>
        <dbReference type="PROSITE" id="PS51194"/>
    </source>
</evidence>
<dbReference type="STRING" id="1178825.SAMN05216261_2935"/>
<dbReference type="GO" id="GO:0016787">
    <property type="term" value="F:hydrolase activity"/>
    <property type="evidence" value="ECO:0007669"/>
    <property type="project" value="InterPro"/>
</dbReference>
<keyword evidence="3" id="KW-0347">Helicase</keyword>
<dbReference type="InterPro" id="IPR050742">
    <property type="entry name" value="Helicase_Restrict-Modif_Enz"/>
</dbReference>
<dbReference type="PANTHER" id="PTHR47396">
    <property type="entry name" value="TYPE I RESTRICTION ENZYME ECOKI R PROTEIN"/>
    <property type="match status" value="1"/>
</dbReference>
<keyword evidence="3" id="KW-0378">Hydrolase</keyword>
<dbReference type="AlphaFoldDB" id="A0A1M6GXH3"/>
<dbReference type="Proteomes" id="UP000184396">
    <property type="component" value="Unassembled WGS sequence"/>
</dbReference>
<dbReference type="PROSITE" id="PS51194">
    <property type="entry name" value="HELICASE_CTER"/>
    <property type="match status" value="1"/>
</dbReference>
<feature type="domain" description="Helicase C-terminal" evidence="2">
    <location>
        <begin position="253"/>
        <end position="439"/>
    </location>
</feature>
<dbReference type="GO" id="GO:0003677">
    <property type="term" value="F:DNA binding"/>
    <property type="evidence" value="ECO:0007669"/>
    <property type="project" value="InterPro"/>
</dbReference>
<dbReference type="SUPFAM" id="SSF52540">
    <property type="entry name" value="P-loop containing nucleoside triphosphate hydrolases"/>
    <property type="match status" value="1"/>
</dbReference>
<dbReference type="EMBL" id="FQYK01000010">
    <property type="protein sequence ID" value="SHJ14545.1"/>
    <property type="molecule type" value="Genomic_DNA"/>
</dbReference>
<dbReference type="Pfam" id="PF04851">
    <property type="entry name" value="ResIII"/>
    <property type="match status" value="1"/>
</dbReference>
<dbReference type="Pfam" id="PF00271">
    <property type="entry name" value="Helicase_C"/>
    <property type="match status" value="1"/>
</dbReference>
<keyword evidence="3" id="KW-0547">Nucleotide-binding</keyword>
<dbReference type="PANTHER" id="PTHR47396:SF1">
    <property type="entry name" value="ATP-DEPENDENT HELICASE IRC3-RELATED"/>
    <property type="match status" value="1"/>
</dbReference>
<dbReference type="PROSITE" id="PS51192">
    <property type="entry name" value="HELICASE_ATP_BIND_1"/>
    <property type="match status" value="1"/>
</dbReference>